<evidence type="ECO:0000313" key="1">
    <source>
        <dbReference type="EMBL" id="MFD2257454.1"/>
    </source>
</evidence>
<dbReference type="Proteomes" id="UP001597375">
    <property type="component" value="Unassembled WGS sequence"/>
</dbReference>
<gene>
    <name evidence="1" type="ORF">ACFSSA_12290</name>
</gene>
<evidence type="ECO:0000313" key="2">
    <source>
        <dbReference type="Proteomes" id="UP001597375"/>
    </source>
</evidence>
<protein>
    <submittedName>
        <fullName evidence="1">Uncharacterized protein</fullName>
    </submittedName>
</protein>
<keyword evidence="2" id="KW-1185">Reference proteome</keyword>
<dbReference type="EMBL" id="JBHUIT010000029">
    <property type="protein sequence ID" value="MFD2257454.1"/>
    <property type="molecule type" value="Genomic_DNA"/>
</dbReference>
<sequence>MISDFRPLLSLIRVVSTPSSHEAHNDHIRTELLRGVRQLADLMHDEIDPQGDPGLDYSKSNLHYIREIADDGLKGVRDHQYAFAEILDAIMRVIHVPGGYDEP</sequence>
<accession>A0ABW5DAA3</accession>
<dbReference type="RefSeq" id="WP_386820750.1">
    <property type="nucleotide sequence ID" value="NZ_JBHUIT010000029.1"/>
</dbReference>
<proteinExistence type="predicted"/>
<name>A0ABW5DAA3_9BACT</name>
<comment type="caution">
    <text evidence="1">The sequence shown here is derived from an EMBL/GenBank/DDBJ whole genome shotgun (WGS) entry which is preliminary data.</text>
</comment>
<organism evidence="1 2">
    <name type="scientific">Luteolibacter algae</name>
    <dbReference type="NCBI Taxonomy" id="454151"/>
    <lineage>
        <taxon>Bacteria</taxon>
        <taxon>Pseudomonadati</taxon>
        <taxon>Verrucomicrobiota</taxon>
        <taxon>Verrucomicrobiia</taxon>
        <taxon>Verrucomicrobiales</taxon>
        <taxon>Verrucomicrobiaceae</taxon>
        <taxon>Luteolibacter</taxon>
    </lineage>
</organism>
<reference evidence="2" key="1">
    <citation type="journal article" date="2019" name="Int. J. Syst. Evol. Microbiol.">
        <title>The Global Catalogue of Microorganisms (GCM) 10K type strain sequencing project: providing services to taxonomists for standard genome sequencing and annotation.</title>
        <authorList>
            <consortium name="The Broad Institute Genomics Platform"/>
            <consortium name="The Broad Institute Genome Sequencing Center for Infectious Disease"/>
            <person name="Wu L."/>
            <person name="Ma J."/>
        </authorList>
    </citation>
    <scope>NUCLEOTIDE SEQUENCE [LARGE SCALE GENOMIC DNA]</scope>
    <source>
        <strain evidence="2">CGMCC 4.7106</strain>
    </source>
</reference>